<name>A0A327PSL9_9BACT</name>
<sequence length="189" mass="21542">MKQTKSFSFGIIFLAVFGLFSCVGEISTAIEEDPYFDLKGFVEENIQKLDSVEVTKVSQIQEEENEVSVVYSIQDWEEEFSVFKEADINKASMLQSYKTSISDDLLTHEALPKSKEKVKYIKVTYENDAVSSVSIKIADDNLFYSTTTLASIYIDTSTKLIDRYSIETSQKIWFLDENDMKIKGTIVPN</sequence>
<accession>A0A327PSL9</accession>
<gene>
    <name evidence="1" type="ORF">LV83_00040</name>
</gene>
<dbReference type="AlphaFoldDB" id="A0A327PSL9"/>
<evidence type="ECO:0000313" key="2">
    <source>
        <dbReference type="Proteomes" id="UP000249610"/>
    </source>
</evidence>
<keyword evidence="2" id="KW-1185">Reference proteome</keyword>
<dbReference type="RefSeq" id="WP_111609509.1">
    <property type="nucleotide sequence ID" value="NZ_QLLK01000001.1"/>
</dbReference>
<dbReference type="PROSITE" id="PS51257">
    <property type="entry name" value="PROKAR_LIPOPROTEIN"/>
    <property type="match status" value="1"/>
</dbReference>
<organism evidence="1 2">
    <name type="scientific">Algoriphagus yeomjeoni</name>
    <dbReference type="NCBI Taxonomy" id="291403"/>
    <lineage>
        <taxon>Bacteria</taxon>
        <taxon>Pseudomonadati</taxon>
        <taxon>Bacteroidota</taxon>
        <taxon>Cytophagia</taxon>
        <taxon>Cytophagales</taxon>
        <taxon>Cyclobacteriaceae</taxon>
        <taxon>Algoriphagus</taxon>
    </lineage>
</organism>
<evidence type="ECO:0000313" key="1">
    <source>
        <dbReference type="EMBL" id="RAI94793.1"/>
    </source>
</evidence>
<dbReference type="Proteomes" id="UP000249610">
    <property type="component" value="Unassembled WGS sequence"/>
</dbReference>
<comment type="caution">
    <text evidence="1">The sequence shown here is derived from an EMBL/GenBank/DDBJ whole genome shotgun (WGS) entry which is preliminary data.</text>
</comment>
<proteinExistence type="predicted"/>
<protein>
    <submittedName>
        <fullName evidence="1">Uncharacterized protein</fullName>
    </submittedName>
</protein>
<reference evidence="1 2" key="1">
    <citation type="submission" date="2018-06" db="EMBL/GenBank/DDBJ databases">
        <title>Genomic Encyclopedia of Archaeal and Bacterial Type Strains, Phase II (KMG-II): from individual species to whole genera.</title>
        <authorList>
            <person name="Goeker M."/>
        </authorList>
    </citation>
    <scope>NUCLEOTIDE SEQUENCE [LARGE SCALE GENOMIC DNA]</scope>
    <source>
        <strain evidence="1 2">DSM 23446</strain>
    </source>
</reference>
<dbReference type="EMBL" id="QLLK01000001">
    <property type="protein sequence ID" value="RAI94793.1"/>
    <property type="molecule type" value="Genomic_DNA"/>
</dbReference>
<dbReference type="OrthoDB" id="794757at2"/>